<dbReference type="RefSeq" id="WP_013760887.1">
    <property type="nucleotide sequence ID" value="NC_015501.1"/>
</dbReference>
<gene>
    <name evidence="3" type="ordered locus">Poras_1634</name>
</gene>
<dbReference type="SUPFAM" id="SSF49373">
    <property type="entry name" value="Invasin/intimin cell-adhesion fragments"/>
    <property type="match status" value="2"/>
</dbReference>
<dbReference type="PROSITE" id="PS51257">
    <property type="entry name" value="PROKAR_LIPOPROTEIN"/>
    <property type="match status" value="1"/>
</dbReference>
<dbReference type="InterPro" id="IPR003343">
    <property type="entry name" value="Big_2"/>
</dbReference>
<name>F4KP36_PORAD</name>
<keyword evidence="4" id="KW-1185">Reference proteome</keyword>
<protein>
    <submittedName>
        <fullName evidence="3">Ig domain protein group 2 domain protein</fullName>
    </submittedName>
</protein>
<dbReference type="Gene3D" id="2.60.40.1080">
    <property type="match status" value="2"/>
</dbReference>
<reference evidence="4" key="1">
    <citation type="submission" date="2011-04" db="EMBL/GenBank/DDBJ databases">
        <title>The complete genome of Porphyromonas asaccharolytica DSM 20707.</title>
        <authorList>
            <person name="Lucas S."/>
            <person name="Han J."/>
            <person name="Lapidus A."/>
            <person name="Bruce D."/>
            <person name="Goodwin L."/>
            <person name="Pitluck S."/>
            <person name="Peters L."/>
            <person name="Kyrpides N."/>
            <person name="Mavromatis K."/>
            <person name="Ivanova N."/>
            <person name="Ovchinnikova G."/>
            <person name="Pagani I."/>
            <person name="Lu M."/>
            <person name="Detter J.C."/>
            <person name="Tapia R."/>
            <person name="Han C."/>
            <person name="Land M."/>
            <person name="Hauser L."/>
            <person name="Markowitz V."/>
            <person name="Cheng J.-F."/>
            <person name="Hugenholtz P."/>
            <person name="Woyke T."/>
            <person name="Wu D."/>
            <person name="Gronow S."/>
            <person name="Wellnitz S."/>
            <person name="Brambilla E."/>
            <person name="Klenk H.-P."/>
            <person name="Eisen J.A."/>
        </authorList>
    </citation>
    <scope>NUCLEOTIDE SEQUENCE [LARGE SCALE GENOMIC DNA]</scope>
    <source>
        <strain evidence="4">ATCC 25260 / DSM 20707 / VPI 4198</strain>
    </source>
</reference>
<evidence type="ECO:0000313" key="4">
    <source>
        <dbReference type="Proteomes" id="UP000006545"/>
    </source>
</evidence>
<evidence type="ECO:0000313" key="3">
    <source>
        <dbReference type="EMBL" id="AEE13565.1"/>
    </source>
</evidence>
<dbReference type="InterPro" id="IPR008964">
    <property type="entry name" value="Invasin/intimin_cell_adhesion"/>
</dbReference>
<sequence>MRKLSAILFAGLLVLGLASCDDDPINPLPTEPVSLTLTPTAVTLKVDETTQLTATVEPRDRTFTITFTSDNEQVATVDAKGLVKAVAEGRARITARVGSLTEQCAVTVSNSAPSIKLELRTPTLTIQKGKTAQIDYTVTPADTPVTFVSDKTEIATVDAQGVVTAIAAGSATITLAAAGQEAQVAVTVTDNGGGKTPQGLNELPILNFNPEYNFGDGLISDPEILDHEAQLGRVSQPITIGTDEYGQAITITNSFVNTDLTITAVAYRLATEDGEDAILALSKESIADCPKTLAMLAEYGFTSLQDEQFQGGAPAKVGKKNDDPSISVQLYDEPISQTQSILSIAFIKSEQEKEIDTDHPILPAVKDFPNYAALMTGDVAKIKAAEEQIGLREYWSGVSDEPEANLMFATKDNLESQTNIKTAYYVYTPTRGVRFVNCMVNFIKRREDLSNPKIKEWFTANGFGENYRYDVEQGVATSLDATGKVACEIYIDTGRNRAYLRVFGNETTESARVTRRLASEQYDRVLYRPIPVRGLKALR</sequence>
<dbReference type="KEGG" id="pah:Poras_1634"/>
<evidence type="ECO:0000259" key="2">
    <source>
        <dbReference type="SMART" id="SM00635"/>
    </source>
</evidence>
<accession>F4KP36</accession>
<dbReference type="Pfam" id="PF02368">
    <property type="entry name" value="Big_2"/>
    <property type="match status" value="2"/>
</dbReference>
<dbReference type="HOGENOM" id="CLU_497687_0_0_10"/>
<dbReference type="OrthoDB" id="9800955at2"/>
<keyword evidence="1" id="KW-0732">Signal</keyword>
<feature type="domain" description="BIG2" evidence="2">
    <location>
        <begin position="31"/>
        <end position="107"/>
    </location>
</feature>
<proteinExistence type="predicted"/>
<organism evidence="3 4">
    <name type="scientific">Porphyromonas asaccharolytica (strain ATCC 25260 / DSM 20707 / BCRC 10618 / CCUG 7834 / JCM 6326 / LMG 13178 / VPI 4198 / B440)</name>
    <name type="common">Bacteroides asaccharolyticus</name>
    <dbReference type="NCBI Taxonomy" id="879243"/>
    <lineage>
        <taxon>Bacteria</taxon>
        <taxon>Pseudomonadati</taxon>
        <taxon>Bacteroidota</taxon>
        <taxon>Bacteroidia</taxon>
        <taxon>Bacteroidales</taxon>
        <taxon>Porphyromonadaceae</taxon>
        <taxon>Porphyromonas</taxon>
    </lineage>
</organism>
<dbReference type="Proteomes" id="UP000006545">
    <property type="component" value="Chromosome"/>
</dbReference>
<feature type="domain" description="BIG2" evidence="2">
    <location>
        <begin position="113"/>
        <end position="187"/>
    </location>
</feature>
<evidence type="ECO:0000256" key="1">
    <source>
        <dbReference type="SAM" id="SignalP"/>
    </source>
</evidence>
<dbReference type="SMART" id="SM00635">
    <property type="entry name" value="BID_2"/>
    <property type="match status" value="2"/>
</dbReference>
<dbReference type="EMBL" id="CP002689">
    <property type="protein sequence ID" value="AEE13565.1"/>
    <property type="molecule type" value="Genomic_DNA"/>
</dbReference>
<feature type="signal peptide" evidence="1">
    <location>
        <begin position="1"/>
        <end position="20"/>
    </location>
</feature>
<dbReference type="eggNOG" id="COG5492">
    <property type="taxonomic scope" value="Bacteria"/>
</dbReference>
<dbReference type="AlphaFoldDB" id="F4KP36"/>
<feature type="chain" id="PRO_5003311840" evidence="1">
    <location>
        <begin position="21"/>
        <end position="539"/>
    </location>
</feature>